<dbReference type="CDD" id="cd02947">
    <property type="entry name" value="TRX_family"/>
    <property type="match status" value="1"/>
</dbReference>
<gene>
    <name evidence="1" type="ORF">HUK82_05670</name>
</gene>
<evidence type="ECO:0000313" key="1">
    <source>
        <dbReference type="EMBL" id="NVN40052.1"/>
    </source>
</evidence>
<dbReference type="AlphaFoldDB" id="A0A850PDN6"/>
<dbReference type="SUPFAM" id="SSF52833">
    <property type="entry name" value="Thioredoxin-like"/>
    <property type="match status" value="1"/>
</dbReference>
<name>A0A850PDN6_9PROT</name>
<keyword evidence="2" id="KW-1185">Reference proteome</keyword>
<comment type="caution">
    <text evidence="1">The sequence shown here is derived from an EMBL/GenBank/DDBJ whole genome shotgun (WGS) entry which is preliminary data.</text>
</comment>
<sequence length="127" mass="13865">MIATTGTTVPTFFEQFAMTAVTHATLDDALSEAPDGLSILFLWGLNCPNCDVAKASLLRAPARFAWPDVRWLQCNVYDDMPMATRFSLHGAPTFLVFRGGRSLGRMTGWPGADAFTAAIERQRAHAS</sequence>
<organism evidence="1 2">
    <name type="scientific">Ameyamaea chiangmaiensis</name>
    <dbReference type="NCBI Taxonomy" id="442969"/>
    <lineage>
        <taxon>Bacteria</taxon>
        <taxon>Pseudomonadati</taxon>
        <taxon>Pseudomonadota</taxon>
        <taxon>Alphaproteobacteria</taxon>
        <taxon>Acetobacterales</taxon>
        <taxon>Acetobacteraceae</taxon>
        <taxon>Ameyamaea</taxon>
    </lineage>
</organism>
<protein>
    <submittedName>
        <fullName evidence="1">Thioredoxin family protein</fullName>
    </submittedName>
</protein>
<dbReference type="EMBL" id="JABXXR010000025">
    <property type="protein sequence ID" value="NVN40052.1"/>
    <property type="molecule type" value="Genomic_DNA"/>
</dbReference>
<reference evidence="1 2" key="1">
    <citation type="submission" date="2020-06" db="EMBL/GenBank/DDBJ databases">
        <title>Description of novel acetic acid bacteria.</title>
        <authorList>
            <person name="Sombolestani A."/>
        </authorList>
    </citation>
    <scope>NUCLEOTIDE SEQUENCE [LARGE SCALE GENOMIC DNA]</scope>
    <source>
        <strain evidence="1 2">LMG 27010</strain>
    </source>
</reference>
<dbReference type="Gene3D" id="3.40.30.10">
    <property type="entry name" value="Glutaredoxin"/>
    <property type="match status" value="1"/>
</dbReference>
<accession>A0A850PDN6</accession>
<dbReference type="Proteomes" id="UP000585665">
    <property type="component" value="Unassembled WGS sequence"/>
</dbReference>
<proteinExistence type="predicted"/>
<dbReference type="RefSeq" id="WP_176613028.1">
    <property type="nucleotide sequence ID" value="NZ_JABXXR010000025.1"/>
</dbReference>
<dbReference type="InterPro" id="IPR036249">
    <property type="entry name" value="Thioredoxin-like_sf"/>
</dbReference>
<evidence type="ECO:0000313" key="2">
    <source>
        <dbReference type="Proteomes" id="UP000585665"/>
    </source>
</evidence>